<proteinExistence type="predicted"/>
<dbReference type="OrthoDB" id="982356at2"/>
<feature type="chain" id="PRO_5011703963" description="Nucleoid-structuring protein H-NS" evidence="2">
    <location>
        <begin position="29"/>
        <end position="164"/>
    </location>
</feature>
<feature type="signal peptide" evidence="2">
    <location>
        <begin position="1"/>
        <end position="28"/>
    </location>
</feature>
<keyword evidence="4" id="KW-1185">Reference proteome</keyword>
<evidence type="ECO:0000313" key="4">
    <source>
        <dbReference type="Proteomes" id="UP000199437"/>
    </source>
</evidence>
<accession>A0A1I0P4I4</accession>
<dbReference type="EMBL" id="FOIR01000001">
    <property type="protein sequence ID" value="SEW09274.1"/>
    <property type="molecule type" value="Genomic_DNA"/>
</dbReference>
<dbReference type="STRING" id="1267423.SAMN05216290_1718"/>
<dbReference type="PROSITE" id="PS51257">
    <property type="entry name" value="PROKAR_LIPOPROTEIN"/>
    <property type="match status" value="1"/>
</dbReference>
<evidence type="ECO:0000313" key="3">
    <source>
        <dbReference type="EMBL" id="SEW09274.1"/>
    </source>
</evidence>
<reference evidence="4" key="1">
    <citation type="submission" date="2016-10" db="EMBL/GenBank/DDBJ databases">
        <authorList>
            <person name="Varghese N."/>
            <person name="Submissions S."/>
        </authorList>
    </citation>
    <scope>NUCLEOTIDE SEQUENCE [LARGE SCALE GENOMIC DNA]</scope>
    <source>
        <strain evidence="4">CGMCC 1.12402</strain>
    </source>
</reference>
<sequence length="164" mass="18030">MKVTPSQTKTVLKSALLFSLMLIFFASCKSQKAVLDTEPEQPEVVEPEPEPEPQPEPEEPKDVRTAPEPTLDNKLNNYFAAIAGASSTSTANSNIQEALRLFDDGGAPVLIIIYAADGTEDYDEPTDITKYLNYIKDTGNNVHRVKEVVKAPNGKIKELVLVKK</sequence>
<feature type="region of interest" description="Disordered" evidence="1">
    <location>
        <begin position="36"/>
        <end position="70"/>
    </location>
</feature>
<dbReference type="RefSeq" id="WP_121505241.1">
    <property type="nucleotide sequence ID" value="NZ_FOIR01000001.1"/>
</dbReference>
<dbReference type="AlphaFoldDB" id="A0A1I0P4I4"/>
<evidence type="ECO:0000256" key="2">
    <source>
        <dbReference type="SAM" id="SignalP"/>
    </source>
</evidence>
<gene>
    <name evidence="3" type="ORF">SAMN05216290_1718</name>
</gene>
<dbReference type="GeneID" id="99986439"/>
<feature type="compositionally biased region" description="Acidic residues" evidence="1">
    <location>
        <begin position="37"/>
        <end position="57"/>
    </location>
</feature>
<name>A0A1I0P4I4_9BACT</name>
<keyword evidence="2" id="KW-0732">Signal</keyword>
<evidence type="ECO:0000256" key="1">
    <source>
        <dbReference type="SAM" id="MobiDB-lite"/>
    </source>
</evidence>
<evidence type="ECO:0008006" key="5">
    <source>
        <dbReference type="Google" id="ProtNLM"/>
    </source>
</evidence>
<organism evidence="3 4">
    <name type="scientific">Roseivirga pacifica</name>
    <dbReference type="NCBI Taxonomy" id="1267423"/>
    <lineage>
        <taxon>Bacteria</taxon>
        <taxon>Pseudomonadati</taxon>
        <taxon>Bacteroidota</taxon>
        <taxon>Cytophagia</taxon>
        <taxon>Cytophagales</taxon>
        <taxon>Roseivirgaceae</taxon>
        <taxon>Roseivirga</taxon>
    </lineage>
</organism>
<protein>
    <recommendedName>
        <fullName evidence="5">Nucleoid-structuring protein H-NS</fullName>
    </recommendedName>
</protein>
<dbReference type="Proteomes" id="UP000199437">
    <property type="component" value="Unassembled WGS sequence"/>
</dbReference>